<dbReference type="AlphaFoldDB" id="A0A9N9GEW8"/>
<evidence type="ECO:0000256" key="1">
    <source>
        <dbReference type="SAM" id="MobiDB-lite"/>
    </source>
</evidence>
<name>A0A9N9GEW8_9GLOM</name>
<feature type="compositionally biased region" description="Low complexity" evidence="1">
    <location>
        <begin position="78"/>
        <end position="87"/>
    </location>
</feature>
<reference evidence="2" key="1">
    <citation type="submission" date="2021-06" db="EMBL/GenBank/DDBJ databases">
        <authorList>
            <person name="Kallberg Y."/>
            <person name="Tangrot J."/>
            <person name="Rosling A."/>
        </authorList>
    </citation>
    <scope>NUCLEOTIDE SEQUENCE</scope>
    <source>
        <strain evidence="2">BR232B</strain>
    </source>
</reference>
<accession>A0A9N9GEW8</accession>
<dbReference type="Proteomes" id="UP000789739">
    <property type="component" value="Unassembled WGS sequence"/>
</dbReference>
<feature type="region of interest" description="Disordered" evidence="1">
    <location>
        <begin position="207"/>
        <end position="235"/>
    </location>
</feature>
<protein>
    <submittedName>
        <fullName evidence="2">3887_t:CDS:1</fullName>
    </submittedName>
</protein>
<organism evidence="2 3">
    <name type="scientific">Paraglomus brasilianum</name>
    <dbReference type="NCBI Taxonomy" id="144538"/>
    <lineage>
        <taxon>Eukaryota</taxon>
        <taxon>Fungi</taxon>
        <taxon>Fungi incertae sedis</taxon>
        <taxon>Mucoromycota</taxon>
        <taxon>Glomeromycotina</taxon>
        <taxon>Glomeromycetes</taxon>
        <taxon>Paraglomerales</taxon>
        <taxon>Paraglomeraceae</taxon>
        <taxon>Paraglomus</taxon>
    </lineage>
</organism>
<sequence>MSITPTDFKLQRSPIPTIDSLPALNGTQFWPTCDPPLHVNNEHRKSDNNLINTWQTLRALSFKTMKRFIRKGLKKHNSGWSKGSSTKTTEHETSVDKKHEIEPTVKDQTNKNRANELEYYEKHYKYQYSYSTPLNYMEYTIYEPQNITSGGCITADCTISDYTTTSFHTPDCSLPYHRKLSLEQKRLLTNVILINKHLLLKPVEDTKSLSRPPSYEIGPPKYDTDTRPPSYNSEWEDEECVKERGEKSTIIKIETETDGSMIKDGNRIENALDGHESKIVHDKVLHCANDGIESKPCKDIDTRDLTETDSLFLDFLLSETKTTQEHTENVCIWWWRGEVDILEITKCVVV</sequence>
<feature type="region of interest" description="Disordered" evidence="1">
    <location>
        <begin position="75"/>
        <end position="110"/>
    </location>
</feature>
<comment type="caution">
    <text evidence="2">The sequence shown here is derived from an EMBL/GenBank/DDBJ whole genome shotgun (WGS) entry which is preliminary data.</text>
</comment>
<proteinExistence type="predicted"/>
<dbReference type="EMBL" id="CAJVPI010001150">
    <property type="protein sequence ID" value="CAG8597576.1"/>
    <property type="molecule type" value="Genomic_DNA"/>
</dbReference>
<feature type="compositionally biased region" description="Basic and acidic residues" evidence="1">
    <location>
        <begin position="88"/>
        <end position="110"/>
    </location>
</feature>
<keyword evidence="3" id="KW-1185">Reference proteome</keyword>
<evidence type="ECO:0000313" key="3">
    <source>
        <dbReference type="Proteomes" id="UP000789739"/>
    </source>
</evidence>
<gene>
    <name evidence="2" type="ORF">PBRASI_LOCUS7464</name>
</gene>
<dbReference type="OrthoDB" id="10321597at2759"/>
<evidence type="ECO:0000313" key="2">
    <source>
        <dbReference type="EMBL" id="CAG8597576.1"/>
    </source>
</evidence>